<feature type="compositionally biased region" description="Low complexity" evidence="1">
    <location>
        <begin position="46"/>
        <end position="66"/>
    </location>
</feature>
<dbReference type="AlphaFoldDB" id="A0ABD2KKK3"/>
<comment type="caution">
    <text evidence="2">The sequence shown here is derived from an EMBL/GenBank/DDBJ whole genome shotgun (WGS) entry which is preliminary data.</text>
</comment>
<sequence>MSQNLSARPRENTANLSNGIGRRMQRERRRRRTMAIRRSIGQPQRSSSSSSSSEVCPSSSKSPNSSRATPLDSEKALSLEEMRELNRLATLLPPSLRVLNPKSNAAQLVLNASHYIAQLTATVFARVSNGTLPEVALGQILSAASLPGPMAQPTRRPRAIRRFSWVPSRRKSIKKSRNL</sequence>
<evidence type="ECO:0000313" key="3">
    <source>
        <dbReference type="Proteomes" id="UP001620626"/>
    </source>
</evidence>
<reference evidence="2 3" key="1">
    <citation type="submission" date="2024-10" db="EMBL/GenBank/DDBJ databases">
        <authorList>
            <person name="Kim D."/>
        </authorList>
    </citation>
    <scope>NUCLEOTIDE SEQUENCE [LARGE SCALE GENOMIC DNA]</scope>
    <source>
        <strain evidence="2">BH-2024</strain>
    </source>
</reference>
<feature type="compositionally biased region" description="Polar residues" evidence="1">
    <location>
        <begin position="1"/>
        <end position="18"/>
    </location>
</feature>
<evidence type="ECO:0008006" key="4">
    <source>
        <dbReference type="Google" id="ProtNLM"/>
    </source>
</evidence>
<feature type="region of interest" description="Disordered" evidence="1">
    <location>
        <begin position="1"/>
        <end position="73"/>
    </location>
</feature>
<dbReference type="EMBL" id="JBICBT010000735">
    <property type="protein sequence ID" value="KAL3103472.1"/>
    <property type="molecule type" value="Genomic_DNA"/>
</dbReference>
<evidence type="ECO:0000256" key="1">
    <source>
        <dbReference type="SAM" id="MobiDB-lite"/>
    </source>
</evidence>
<gene>
    <name evidence="2" type="ORF">niasHT_025339</name>
</gene>
<keyword evidence="3" id="KW-1185">Reference proteome</keyword>
<evidence type="ECO:0000313" key="2">
    <source>
        <dbReference type="EMBL" id="KAL3103472.1"/>
    </source>
</evidence>
<protein>
    <recommendedName>
        <fullName evidence="4">BHLH domain-containing protein</fullName>
    </recommendedName>
</protein>
<dbReference type="Proteomes" id="UP001620626">
    <property type="component" value="Unassembled WGS sequence"/>
</dbReference>
<proteinExistence type="predicted"/>
<name>A0ABD2KKK3_9BILA</name>
<organism evidence="2 3">
    <name type="scientific">Heterodera trifolii</name>
    <dbReference type="NCBI Taxonomy" id="157864"/>
    <lineage>
        <taxon>Eukaryota</taxon>
        <taxon>Metazoa</taxon>
        <taxon>Ecdysozoa</taxon>
        <taxon>Nematoda</taxon>
        <taxon>Chromadorea</taxon>
        <taxon>Rhabditida</taxon>
        <taxon>Tylenchina</taxon>
        <taxon>Tylenchomorpha</taxon>
        <taxon>Tylenchoidea</taxon>
        <taxon>Heteroderidae</taxon>
        <taxon>Heteroderinae</taxon>
        <taxon>Heterodera</taxon>
    </lineage>
</organism>
<feature type="compositionally biased region" description="Basic residues" evidence="1">
    <location>
        <begin position="23"/>
        <end position="35"/>
    </location>
</feature>
<accession>A0ABD2KKK3</accession>